<keyword evidence="3" id="KW-1185">Reference proteome</keyword>
<dbReference type="PROSITE" id="PS51186">
    <property type="entry name" value="GNAT"/>
    <property type="match status" value="1"/>
</dbReference>
<dbReference type="GO" id="GO:0005737">
    <property type="term" value="C:cytoplasm"/>
    <property type="evidence" value="ECO:0007669"/>
    <property type="project" value="TreeGrafter"/>
</dbReference>
<dbReference type="GO" id="GO:0008999">
    <property type="term" value="F:protein-N-terminal-alanine acetyltransferase activity"/>
    <property type="evidence" value="ECO:0007669"/>
    <property type="project" value="TreeGrafter"/>
</dbReference>
<comment type="caution">
    <text evidence="2">The sequence shown here is derived from an EMBL/GenBank/DDBJ whole genome shotgun (WGS) entry which is preliminary data.</text>
</comment>
<dbReference type="InterPro" id="IPR000182">
    <property type="entry name" value="GNAT_dom"/>
</dbReference>
<dbReference type="SUPFAM" id="SSF55729">
    <property type="entry name" value="Acyl-CoA N-acyltransferases (Nat)"/>
    <property type="match status" value="1"/>
</dbReference>
<dbReference type="AlphaFoldDB" id="A0A923L9H1"/>
<evidence type="ECO:0000313" key="2">
    <source>
        <dbReference type="EMBL" id="MBC5638807.1"/>
    </source>
</evidence>
<dbReference type="Gene3D" id="3.40.630.30">
    <property type="match status" value="1"/>
</dbReference>
<dbReference type="InterPro" id="IPR016181">
    <property type="entry name" value="Acyl_CoA_acyltransferase"/>
</dbReference>
<dbReference type="PANTHER" id="PTHR43792:SF9">
    <property type="entry name" value="RIBOSOMAL-PROTEIN-ALANINE ACETYLTRANSFERASE"/>
    <property type="match status" value="1"/>
</dbReference>
<protein>
    <submittedName>
        <fullName evidence="2">GNAT family N-acetyltransferase</fullName>
    </submittedName>
</protein>
<dbReference type="EMBL" id="JACOOL010000022">
    <property type="protein sequence ID" value="MBC5638807.1"/>
    <property type="molecule type" value="Genomic_DNA"/>
</dbReference>
<feature type="domain" description="N-acetyltransferase" evidence="1">
    <location>
        <begin position="15"/>
        <end position="177"/>
    </location>
</feature>
<dbReference type="CDD" id="cd04301">
    <property type="entry name" value="NAT_SF"/>
    <property type="match status" value="1"/>
</dbReference>
<reference evidence="2" key="1">
    <citation type="submission" date="2020-08" db="EMBL/GenBank/DDBJ databases">
        <title>Genome public.</title>
        <authorList>
            <person name="Liu C."/>
            <person name="Sun Q."/>
        </authorList>
    </citation>
    <scope>NUCLEOTIDE SEQUENCE</scope>
    <source>
        <strain evidence="2">BX22</strain>
    </source>
</reference>
<gene>
    <name evidence="2" type="ORF">H8S33_18715</name>
</gene>
<dbReference type="Pfam" id="PF13302">
    <property type="entry name" value="Acetyltransf_3"/>
    <property type="match status" value="1"/>
</dbReference>
<accession>A0A923L9H1</accession>
<dbReference type="InterPro" id="IPR051531">
    <property type="entry name" value="N-acetyltransferase"/>
</dbReference>
<organism evidence="2 3">
    <name type="scientific">Ornithinibacillus hominis</name>
    <dbReference type="NCBI Taxonomy" id="2763055"/>
    <lineage>
        <taxon>Bacteria</taxon>
        <taxon>Bacillati</taxon>
        <taxon>Bacillota</taxon>
        <taxon>Bacilli</taxon>
        <taxon>Bacillales</taxon>
        <taxon>Bacillaceae</taxon>
        <taxon>Ornithinibacillus</taxon>
    </lineage>
</organism>
<name>A0A923L9H1_9BACI</name>
<dbReference type="PANTHER" id="PTHR43792">
    <property type="entry name" value="GNAT FAMILY, PUTATIVE (AFU_ORTHOLOGUE AFUA_3G00765)-RELATED-RELATED"/>
    <property type="match status" value="1"/>
</dbReference>
<proteinExistence type="predicted"/>
<evidence type="ECO:0000259" key="1">
    <source>
        <dbReference type="PROSITE" id="PS51186"/>
    </source>
</evidence>
<dbReference type="Proteomes" id="UP000637359">
    <property type="component" value="Unassembled WGS sequence"/>
</dbReference>
<evidence type="ECO:0000313" key="3">
    <source>
        <dbReference type="Proteomes" id="UP000637359"/>
    </source>
</evidence>
<sequence>MIEHKNFSNIESDRLLLRNVNNEDVDFIYKLFSDETVCKYLYDEEIFTSKNDAIEFVEWNKDPEEKGYNRWVLVKKDANHEPIGTCGYDNWDRMNNIAEIGYDLWHEYWGQGYMKEALISAIESGFNHMKLNRINAYVALDNVNSMKLLEKLGFVNEGVYRDKHLFRGKYYDHYSFSLLNRDWNHLKDTNFQNNRHK</sequence>
<dbReference type="RefSeq" id="WP_186871502.1">
    <property type="nucleotide sequence ID" value="NZ_JACOOL010000022.1"/>
</dbReference>